<dbReference type="EMBL" id="RWIU01000012">
    <property type="protein sequence ID" value="RSK38404.1"/>
    <property type="molecule type" value="Genomic_DNA"/>
</dbReference>
<evidence type="ECO:0000256" key="3">
    <source>
        <dbReference type="RuleBase" id="RU361235"/>
    </source>
</evidence>
<accession>A0A428JWD4</accession>
<evidence type="ECO:0000256" key="2">
    <source>
        <dbReference type="ARBA" id="ARBA00022801"/>
    </source>
</evidence>
<dbReference type="InterPro" id="IPR029058">
    <property type="entry name" value="AB_hydrolase_fold"/>
</dbReference>
<dbReference type="PANTHER" id="PTHR11559">
    <property type="entry name" value="CARBOXYLESTERASE"/>
    <property type="match status" value="1"/>
</dbReference>
<dbReference type="PROSITE" id="PS00941">
    <property type="entry name" value="CARBOXYLESTERASE_B_2"/>
    <property type="match status" value="1"/>
</dbReference>
<evidence type="ECO:0000259" key="5">
    <source>
        <dbReference type="Pfam" id="PF00135"/>
    </source>
</evidence>
<feature type="region of interest" description="Disordered" evidence="4">
    <location>
        <begin position="1"/>
        <end position="21"/>
    </location>
</feature>
<protein>
    <recommendedName>
        <fullName evidence="3">Carboxylic ester hydrolase</fullName>
        <ecNumber evidence="3">3.1.1.-</ecNumber>
    </recommendedName>
</protein>
<dbReference type="AlphaFoldDB" id="A0A428JWD4"/>
<reference evidence="6 7" key="1">
    <citation type="submission" date="2018-12" db="EMBL/GenBank/DDBJ databases">
        <authorList>
            <person name="Feng G."/>
            <person name="Zhu H."/>
        </authorList>
    </citation>
    <scope>NUCLEOTIDE SEQUENCE [LARGE SCALE GENOMIC DNA]</scope>
    <source>
        <strain evidence="6 7">LMG 26000</strain>
    </source>
</reference>
<dbReference type="SUPFAM" id="SSF53474">
    <property type="entry name" value="alpha/beta-Hydrolases"/>
    <property type="match status" value="1"/>
</dbReference>
<dbReference type="InterPro" id="IPR002018">
    <property type="entry name" value="CarbesteraseB"/>
</dbReference>
<evidence type="ECO:0000256" key="4">
    <source>
        <dbReference type="SAM" id="MobiDB-lite"/>
    </source>
</evidence>
<comment type="caution">
    <text evidence="6">The sequence shown here is derived from an EMBL/GenBank/DDBJ whole genome shotgun (WGS) entry which is preliminary data.</text>
</comment>
<dbReference type="OrthoDB" id="9775851at2"/>
<dbReference type="Pfam" id="PF00135">
    <property type="entry name" value="COesterase"/>
    <property type="match status" value="1"/>
</dbReference>
<comment type="similarity">
    <text evidence="1 3">Belongs to the type-B carboxylesterase/lipase family.</text>
</comment>
<dbReference type="PROSITE" id="PS00122">
    <property type="entry name" value="CARBOXYLESTERASE_B_1"/>
    <property type="match status" value="1"/>
</dbReference>
<organism evidence="6 7">
    <name type="scientific">Hymenobacter perfusus</name>
    <dbReference type="NCBI Taxonomy" id="1236770"/>
    <lineage>
        <taxon>Bacteria</taxon>
        <taxon>Pseudomonadati</taxon>
        <taxon>Bacteroidota</taxon>
        <taxon>Cytophagia</taxon>
        <taxon>Cytophagales</taxon>
        <taxon>Hymenobacteraceae</taxon>
        <taxon>Hymenobacter</taxon>
    </lineage>
</organism>
<keyword evidence="2 3" id="KW-0378">Hydrolase</keyword>
<name>A0A428JWD4_9BACT</name>
<dbReference type="Proteomes" id="UP000270291">
    <property type="component" value="Unassembled WGS sequence"/>
</dbReference>
<dbReference type="RefSeq" id="WP_125440624.1">
    <property type="nucleotide sequence ID" value="NZ_RWIU01000012.1"/>
</dbReference>
<gene>
    <name evidence="6" type="ORF">EI293_21540</name>
</gene>
<evidence type="ECO:0000256" key="1">
    <source>
        <dbReference type="ARBA" id="ARBA00005964"/>
    </source>
</evidence>
<feature type="domain" description="Carboxylesterase type B" evidence="5">
    <location>
        <begin position="22"/>
        <end position="507"/>
    </location>
</feature>
<keyword evidence="7" id="KW-1185">Reference proteome</keyword>
<dbReference type="InterPro" id="IPR019826">
    <property type="entry name" value="Carboxylesterase_B_AS"/>
</dbReference>
<dbReference type="EC" id="3.1.1.-" evidence="3"/>
<proteinExistence type="inferred from homology"/>
<evidence type="ECO:0000313" key="7">
    <source>
        <dbReference type="Proteomes" id="UP000270291"/>
    </source>
</evidence>
<dbReference type="InterPro" id="IPR050309">
    <property type="entry name" value="Type-B_Carboxylest/Lipase"/>
</dbReference>
<dbReference type="GO" id="GO:0016787">
    <property type="term" value="F:hydrolase activity"/>
    <property type="evidence" value="ECO:0007669"/>
    <property type="project" value="UniProtKB-KW"/>
</dbReference>
<evidence type="ECO:0000313" key="6">
    <source>
        <dbReference type="EMBL" id="RSK38404.1"/>
    </source>
</evidence>
<dbReference type="Gene3D" id="3.40.50.1820">
    <property type="entry name" value="alpha/beta hydrolase"/>
    <property type="match status" value="1"/>
</dbReference>
<sequence length="532" mass="56038">MACSGHAQQAERKAPQTAVDAAPTVRTASGVVRGVTDGAVASFKGIPFAAAPVGNLRWRAPQPAVPWSGVRDASKFGADCAQPGFPRGADPISKTSSEDCLFLNVWTPASAKPGAKLPVMVWIYGGAFVFGSGSNPGYAGEQFAKQGVILVNFNYRVGRLGFFAFPTLSREHPQEPTGNFAYLDQIAALQWVQQNIAAFGGDPKNVTIFGESAGGVSVHSLLTIPAAKGLFHKAISESGGGRDGVLTGRPLQKDNADPYYPVSAETIGVNFARQHGIEGTDAAALAKLRALPVGDIVDGGQQSAGPGGPVTFSGPILDGKLVVETAQSAYAAGRQAGVPLLIGSNSAEVPAGFVNATSKEELLALFGNLKADAAKVYDPDGNTEFAKMLTLVNTDKVWAEPARFTANAFAAKGKPAYVYLFSYISPSMQQYMRYGAAHASEISYVFDKLNGPNGAPVAPKDQEVAHLMNTYWANFAKTGNPNGKGLPTWPQYDPEKNELLEFRPDGTAIGEPDPRKARLDVIEKAVTTGNLH</sequence>
<dbReference type="InterPro" id="IPR019819">
    <property type="entry name" value="Carboxylesterase_B_CS"/>
</dbReference>